<proteinExistence type="predicted"/>
<dbReference type="AlphaFoldDB" id="A0A2Z6NZA0"/>
<sequence length="151" mass="17301">MLHPVFHGSRGWCQVLEAIPKTLESCILILCLRTGLWGGEDSSSSCCDCGGYFLFFLLVGVSYCCYHCQSHVEGIHLHPYFHHCMHHVLHYPHDCHFFVVEDDFSPLDVIQKACRLGWLFAGYVEFESLSDGELSLDFFPHFLIRFLVVEG</sequence>
<keyword evidence="2" id="KW-1185">Reference proteome</keyword>
<name>A0A2Z6NZA0_TRISU</name>
<dbReference type="Proteomes" id="UP000242715">
    <property type="component" value="Unassembled WGS sequence"/>
</dbReference>
<evidence type="ECO:0000313" key="2">
    <source>
        <dbReference type="Proteomes" id="UP000242715"/>
    </source>
</evidence>
<protein>
    <submittedName>
        <fullName evidence="1">Uncharacterized protein</fullName>
    </submittedName>
</protein>
<organism evidence="1 2">
    <name type="scientific">Trifolium subterraneum</name>
    <name type="common">Subterranean clover</name>
    <dbReference type="NCBI Taxonomy" id="3900"/>
    <lineage>
        <taxon>Eukaryota</taxon>
        <taxon>Viridiplantae</taxon>
        <taxon>Streptophyta</taxon>
        <taxon>Embryophyta</taxon>
        <taxon>Tracheophyta</taxon>
        <taxon>Spermatophyta</taxon>
        <taxon>Magnoliopsida</taxon>
        <taxon>eudicotyledons</taxon>
        <taxon>Gunneridae</taxon>
        <taxon>Pentapetalae</taxon>
        <taxon>rosids</taxon>
        <taxon>fabids</taxon>
        <taxon>Fabales</taxon>
        <taxon>Fabaceae</taxon>
        <taxon>Papilionoideae</taxon>
        <taxon>50 kb inversion clade</taxon>
        <taxon>NPAAA clade</taxon>
        <taxon>Hologalegina</taxon>
        <taxon>IRL clade</taxon>
        <taxon>Trifolieae</taxon>
        <taxon>Trifolium</taxon>
    </lineage>
</organism>
<evidence type="ECO:0000313" key="1">
    <source>
        <dbReference type="EMBL" id="GAU36799.1"/>
    </source>
</evidence>
<dbReference type="EMBL" id="DF973641">
    <property type="protein sequence ID" value="GAU36799.1"/>
    <property type="molecule type" value="Genomic_DNA"/>
</dbReference>
<accession>A0A2Z6NZA0</accession>
<reference evidence="2" key="1">
    <citation type="journal article" date="2017" name="Front. Plant Sci.">
        <title>Climate Clever Clovers: New Paradigm to Reduce the Environmental Footprint of Ruminants by Breeding Low Methanogenic Forages Utilizing Haplotype Variation.</title>
        <authorList>
            <person name="Kaur P."/>
            <person name="Appels R."/>
            <person name="Bayer P.E."/>
            <person name="Keeble-Gagnere G."/>
            <person name="Wang J."/>
            <person name="Hirakawa H."/>
            <person name="Shirasawa K."/>
            <person name="Vercoe P."/>
            <person name="Stefanova K."/>
            <person name="Durmic Z."/>
            <person name="Nichols P."/>
            <person name="Revell C."/>
            <person name="Isobe S.N."/>
            <person name="Edwards D."/>
            <person name="Erskine W."/>
        </authorList>
    </citation>
    <scope>NUCLEOTIDE SEQUENCE [LARGE SCALE GENOMIC DNA]</scope>
    <source>
        <strain evidence="2">cv. Daliak</strain>
    </source>
</reference>
<gene>
    <name evidence="1" type="ORF">TSUD_395070</name>
</gene>